<evidence type="ECO:0008006" key="3">
    <source>
        <dbReference type="Google" id="ProtNLM"/>
    </source>
</evidence>
<organism evidence="1 2">
    <name type="scientific">Acinetobacter rudis CIP 110305</name>
    <dbReference type="NCBI Taxonomy" id="421052"/>
    <lineage>
        <taxon>Bacteria</taxon>
        <taxon>Pseudomonadati</taxon>
        <taxon>Pseudomonadota</taxon>
        <taxon>Gammaproteobacteria</taxon>
        <taxon>Moraxellales</taxon>
        <taxon>Moraxellaceae</taxon>
        <taxon>Acinetobacter</taxon>
    </lineage>
</organism>
<name>S3PMK4_9GAMM</name>
<dbReference type="HOGENOM" id="CLU_923258_0_0_6"/>
<dbReference type="PATRIC" id="fig|421052.3.peg.918"/>
<keyword evidence="2" id="KW-1185">Reference proteome</keyword>
<accession>S3PMK4</accession>
<protein>
    <recommendedName>
        <fullName evidence="3">Lipoprotein</fullName>
    </recommendedName>
</protein>
<proteinExistence type="predicted"/>
<reference evidence="1 2" key="1">
    <citation type="submission" date="2013-06" db="EMBL/GenBank/DDBJ databases">
        <title>The Genome Sequence of Acinetobacter rudis CIP 110305.</title>
        <authorList>
            <consortium name="The Broad Institute Genome Sequencing Platform"/>
            <consortium name="The Broad Institute Genome Sequencing Center for Infectious Disease"/>
            <person name="Cerqueira G."/>
            <person name="Feldgarden M."/>
            <person name="Courvalin P."/>
            <person name="Perichon B."/>
            <person name="Grillot-Courvalin C."/>
            <person name="Clermont D."/>
            <person name="Rocha E."/>
            <person name="Yoon E.-J."/>
            <person name="Nemec A."/>
            <person name="Young S.K."/>
            <person name="Zeng Q."/>
            <person name="Gargeya S."/>
            <person name="Fitzgerald M."/>
            <person name="Abouelleil A."/>
            <person name="Alvarado L."/>
            <person name="Berlin A.M."/>
            <person name="Chapman S.B."/>
            <person name="Dewar J."/>
            <person name="Goldberg J."/>
            <person name="Griggs A."/>
            <person name="Gujja S."/>
            <person name="Hansen M."/>
            <person name="Howarth C."/>
            <person name="Imamovic A."/>
            <person name="Larimer J."/>
            <person name="McCowan C."/>
            <person name="Murphy C."/>
            <person name="Pearson M."/>
            <person name="Priest M."/>
            <person name="Roberts A."/>
            <person name="Saif S."/>
            <person name="Shea T."/>
            <person name="Sykes S."/>
            <person name="Wortman J."/>
            <person name="Nusbaum C."/>
            <person name="Birren B."/>
        </authorList>
    </citation>
    <scope>NUCLEOTIDE SEQUENCE [LARGE SCALE GENOMIC DNA]</scope>
    <source>
        <strain evidence="1 2">CIP 110305</strain>
    </source>
</reference>
<dbReference type="AlphaFoldDB" id="S3PMK4"/>
<gene>
    <name evidence="1" type="ORF">F945_00931</name>
</gene>
<dbReference type="EMBL" id="ATGI01000006">
    <property type="protein sequence ID" value="EPF80036.1"/>
    <property type="molecule type" value="Genomic_DNA"/>
</dbReference>
<evidence type="ECO:0000313" key="2">
    <source>
        <dbReference type="Proteomes" id="UP000014568"/>
    </source>
</evidence>
<dbReference type="STRING" id="632955.GCA_000829675_00050"/>
<dbReference type="RefSeq" id="WP_016655354.1">
    <property type="nucleotide sequence ID" value="NZ_KE340351.1"/>
</dbReference>
<dbReference type="Proteomes" id="UP000014568">
    <property type="component" value="Unassembled WGS sequence"/>
</dbReference>
<sequence>MKDLIKVIFVFSGVVFLVGCSTMRMNTLVGLDQKKEVLTPVIVPSQDANSANDGVLSKEFKKAVITDFSEITHYPAAAVLLTDKWYTRKQASSICFRVNKLEMSSSSVQSEFVTYFILRDNIKDLALSSNNGCKVITDMYDYNKSKEEAYRILLPHQDKLSIIKRAFEKSKIRGPFIVIYKDRNEALIVDLNQLGEKSTTYFVENWGGLISLIIEHENIGNPRELVESTLKNSAQLKEKLEEDKAANKVLWKDGAKCLGVVGVAVGAAGTAVGTGALVLTLGEVLTNDENRCAAILDVMQL</sequence>
<comment type="caution">
    <text evidence="1">The sequence shown here is derived from an EMBL/GenBank/DDBJ whole genome shotgun (WGS) entry which is preliminary data.</text>
</comment>
<evidence type="ECO:0000313" key="1">
    <source>
        <dbReference type="EMBL" id="EPF80036.1"/>
    </source>
</evidence>
<dbReference type="PROSITE" id="PS51257">
    <property type="entry name" value="PROKAR_LIPOPROTEIN"/>
    <property type="match status" value="1"/>
</dbReference>